<dbReference type="EMBL" id="CP136892">
    <property type="protein sequence ID" value="WOL01794.1"/>
    <property type="molecule type" value="Genomic_DNA"/>
</dbReference>
<sequence>MIKNREEEMIMGGNSQNVMIFNSPLNNKEKFNRKDEGLLMAENKVDVTMGNDAVGNYSNVNLSNHFSDSKFHRQGKESTKNLKEFSSTCSVPIQIKINAGSDLQKLH</sequence>
<evidence type="ECO:0000313" key="1">
    <source>
        <dbReference type="EMBL" id="WOL01794.1"/>
    </source>
</evidence>
<dbReference type="Proteomes" id="UP001327560">
    <property type="component" value="Chromosome 3"/>
</dbReference>
<proteinExistence type="predicted"/>
<accession>A0AAQ3K475</accession>
<keyword evidence="2" id="KW-1185">Reference proteome</keyword>
<gene>
    <name evidence="1" type="ORF">Cni_G10511</name>
</gene>
<name>A0AAQ3K475_9LILI</name>
<protein>
    <submittedName>
        <fullName evidence="1">Uncharacterized protein</fullName>
    </submittedName>
</protein>
<evidence type="ECO:0000313" key="2">
    <source>
        <dbReference type="Proteomes" id="UP001327560"/>
    </source>
</evidence>
<organism evidence="1 2">
    <name type="scientific">Canna indica</name>
    <name type="common">Indian-shot</name>
    <dbReference type="NCBI Taxonomy" id="4628"/>
    <lineage>
        <taxon>Eukaryota</taxon>
        <taxon>Viridiplantae</taxon>
        <taxon>Streptophyta</taxon>
        <taxon>Embryophyta</taxon>
        <taxon>Tracheophyta</taxon>
        <taxon>Spermatophyta</taxon>
        <taxon>Magnoliopsida</taxon>
        <taxon>Liliopsida</taxon>
        <taxon>Zingiberales</taxon>
        <taxon>Cannaceae</taxon>
        <taxon>Canna</taxon>
    </lineage>
</organism>
<dbReference type="AlphaFoldDB" id="A0AAQ3K475"/>
<reference evidence="1 2" key="1">
    <citation type="submission" date="2023-10" db="EMBL/GenBank/DDBJ databases">
        <title>Chromosome-scale genome assembly provides insights into flower coloration mechanisms of Canna indica.</title>
        <authorList>
            <person name="Li C."/>
        </authorList>
    </citation>
    <scope>NUCLEOTIDE SEQUENCE [LARGE SCALE GENOMIC DNA]</scope>
    <source>
        <tissue evidence="1">Flower</tissue>
    </source>
</reference>